<reference evidence="10 11" key="1">
    <citation type="submission" date="2015-09" db="EMBL/GenBank/DDBJ databases">
        <authorList>
            <consortium name="Pathogen Informatics"/>
        </authorList>
    </citation>
    <scope>NUCLEOTIDE SEQUENCE [LARGE SCALE GENOMIC DNA]</scope>
    <source>
        <strain evidence="10 11">2789STDY5608823</strain>
    </source>
</reference>
<evidence type="ECO:0000256" key="1">
    <source>
        <dbReference type="ARBA" id="ARBA00004651"/>
    </source>
</evidence>
<dbReference type="AlphaFoldDB" id="A0A174BBE2"/>
<accession>A0A174BBE2</accession>
<dbReference type="NCBIfam" id="TIGR00796">
    <property type="entry name" value="livcs"/>
    <property type="match status" value="1"/>
</dbReference>
<protein>
    <submittedName>
        <fullName evidence="10">LIV-II</fullName>
    </submittedName>
</protein>
<dbReference type="EMBL" id="CYYP01000006">
    <property type="protein sequence ID" value="CUN97914.1"/>
    <property type="molecule type" value="Genomic_DNA"/>
</dbReference>
<dbReference type="InterPro" id="IPR004685">
    <property type="entry name" value="Brnchd-chn_aa_trnsp_Livcs"/>
</dbReference>
<comment type="similarity">
    <text evidence="2">Belongs to the branched chain amino acid transporter family.</text>
</comment>
<feature type="transmembrane region" description="Helical" evidence="9">
    <location>
        <begin position="155"/>
        <end position="176"/>
    </location>
</feature>
<evidence type="ECO:0000313" key="11">
    <source>
        <dbReference type="Proteomes" id="UP000095468"/>
    </source>
</evidence>
<evidence type="ECO:0000256" key="7">
    <source>
        <dbReference type="ARBA" id="ARBA00022989"/>
    </source>
</evidence>
<dbReference type="GO" id="GO:0005886">
    <property type="term" value="C:plasma membrane"/>
    <property type="evidence" value="ECO:0007669"/>
    <property type="project" value="UniProtKB-SubCell"/>
</dbReference>
<evidence type="ECO:0000256" key="9">
    <source>
        <dbReference type="SAM" id="Phobius"/>
    </source>
</evidence>
<evidence type="ECO:0000256" key="4">
    <source>
        <dbReference type="ARBA" id="ARBA00022475"/>
    </source>
</evidence>
<dbReference type="GO" id="GO:0015818">
    <property type="term" value="P:isoleucine transport"/>
    <property type="evidence" value="ECO:0007669"/>
    <property type="project" value="TreeGrafter"/>
</dbReference>
<evidence type="ECO:0000256" key="6">
    <source>
        <dbReference type="ARBA" id="ARBA00022970"/>
    </source>
</evidence>
<feature type="transmembrane region" description="Helical" evidence="9">
    <location>
        <begin position="84"/>
        <end position="103"/>
    </location>
</feature>
<organism evidence="10 11">
    <name type="scientific">Collinsella aerofaciens</name>
    <dbReference type="NCBI Taxonomy" id="74426"/>
    <lineage>
        <taxon>Bacteria</taxon>
        <taxon>Bacillati</taxon>
        <taxon>Actinomycetota</taxon>
        <taxon>Coriobacteriia</taxon>
        <taxon>Coriobacteriales</taxon>
        <taxon>Coriobacteriaceae</taxon>
        <taxon>Collinsella</taxon>
    </lineage>
</organism>
<keyword evidence="5 9" id="KW-0812">Transmembrane</keyword>
<comment type="subcellular location">
    <subcellularLocation>
        <location evidence="1">Cell membrane</location>
        <topology evidence="1">Multi-pass membrane protein</topology>
    </subcellularLocation>
</comment>
<sequence length="452" mass="46873">MASSAPRGLRSDHVVTVGIALFSMLFGAGNLIIPPLLALQAGTATPLAMIGFLIAAIGLPVMGFIAVALAGTARELAGRVHPKFGEFFVAAVYLAIGPCLAIPRTSSTAFEMLVPLLPEGVSLGTARLVFAVGFFVVAFALTLRPGVITRVLGRITGPALIALIVLVVGAAVISPLGPAAAPQTPYNAGATVQGFLTGYQTMDLLASLAFGIIIAETIHELGVTDDKRVAFEISRSGVIAGVLMAIIYCGLALAGMQLGTVMPDATNGAAILARSASMHFGLAGTVVVFAIFFLACMNVCIGLISCCSRYFCETYVVEGGAEASEEAMRRPFAILAFVFAAFSCVLSNVGLDVILMFSVPMLNALYPVAIVLVLMGLVHGFCDAHSQVWVWVGGVVAVQSVITSVRDAFFAGAWLPFDALPLADIGAAWAPVAVVAFVIGLLHSRFVAHSRS</sequence>
<dbReference type="PANTHER" id="PTHR30588:SF0">
    <property type="entry name" value="BRANCHED-CHAIN AMINO ACID PERMEASE BRNQ"/>
    <property type="match status" value="1"/>
</dbReference>
<dbReference type="GO" id="GO:0015188">
    <property type="term" value="F:L-isoleucine transmembrane transporter activity"/>
    <property type="evidence" value="ECO:0007669"/>
    <property type="project" value="TreeGrafter"/>
</dbReference>
<feature type="transmembrane region" description="Helical" evidence="9">
    <location>
        <begin position="364"/>
        <end position="382"/>
    </location>
</feature>
<name>A0A174BBE2_9ACTN</name>
<feature type="transmembrane region" description="Helical" evidence="9">
    <location>
        <begin position="196"/>
        <end position="215"/>
    </location>
</feature>
<dbReference type="GO" id="GO:0015190">
    <property type="term" value="F:L-leucine transmembrane transporter activity"/>
    <property type="evidence" value="ECO:0007669"/>
    <property type="project" value="TreeGrafter"/>
</dbReference>
<dbReference type="GO" id="GO:0015820">
    <property type="term" value="P:L-leucine transport"/>
    <property type="evidence" value="ECO:0007669"/>
    <property type="project" value="TreeGrafter"/>
</dbReference>
<keyword evidence="8 9" id="KW-0472">Membrane</keyword>
<proteinExistence type="inferred from homology"/>
<feature type="transmembrane region" description="Helical" evidence="9">
    <location>
        <begin position="389"/>
        <end position="415"/>
    </location>
</feature>
<evidence type="ECO:0000256" key="2">
    <source>
        <dbReference type="ARBA" id="ARBA00008540"/>
    </source>
</evidence>
<feature type="transmembrane region" description="Helical" evidence="9">
    <location>
        <begin position="236"/>
        <end position="258"/>
    </location>
</feature>
<feature type="transmembrane region" description="Helical" evidence="9">
    <location>
        <begin position="427"/>
        <end position="448"/>
    </location>
</feature>
<gene>
    <name evidence="10" type="primary">brnQ</name>
    <name evidence="10" type="ORF">ERS852381_00907</name>
</gene>
<dbReference type="Proteomes" id="UP000095468">
    <property type="component" value="Unassembled WGS sequence"/>
</dbReference>
<evidence type="ECO:0000256" key="3">
    <source>
        <dbReference type="ARBA" id="ARBA00022448"/>
    </source>
</evidence>
<keyword evidence="7 9" id="KW-1133">Transmembrane helix</keyword>
<feature type="transmembrane region" description="Helical" evidence="9">
    <location>
        <begin position="332"/>
        <end position="358"/>
    </location>
</feature>
<feature type="transmembrane region" description="Helical" evidence="9">
    <location>
        <begin position="45"/>
        <end position="72"/>
    </location>
</feature>
<keyword evidence="4" id="KW-1003">Cell membrane</keyword>
<feature type="transmembrane region" description="Helical" evidence="9">
    <location>
        <begin position="278"/>
        <end position="311"/>
    </location>
</feature>
<keyword evidence="6" id="KW-0029">Amino-acid transport</keyword>
<dbReference type="RefSeq" id="WP_055286151.1">
    <property type="nucleotide sequence ID" value="NZ_CYYP01000006.1"/>
</dbReference>
<keyword evidence="3" id="KW-0813">Transport</keyword>
<dbReference type="GO" id="GO:0005304">
    <property type="term" value="F:L-valine transmembrane transporter activity"/>
    <property type="evidence" value="ECO:0007669"/>
    <property type="project" value="TreeGrafter"/>
</dbReference>
<evidence type="ECO:0000256" key="8">
    <source>
        <dbReference type="ARBA" id="ARBA00023136"/>
    </source>
</evidence>
<dbReference type="Pfam" id="PF05525">
    <property type="entry name" value="Branch_AA_trans"/>
    <property type="match status" value="1"/>
</dbReference>
<evidence type="ECO:0000256" key="5">
    <source>
        <dbReference type="ARBA" id="ARBA00022692"/>
    </source>
</evidence>
<evidence type="ECO:0000313" key="10">
    <source>
        <dbReference type="EMBL" id="CUN97914.1"/>
    </source>
</evidence>
<feature type="transmembrane region" description="Helical" evidence="9">
    <location>
        <begin position="123"/>
        <end position="143"/>
    </location>
</feature>
<feature type="transmembrane region" description="Helical" evidence="9">
    <location>
        <begin position="12"/>
        <end position="33"/>
    </location>
</feature>
<dbReference type="PANTHER" id="PTHR30588">
    <property type="entry name" value="BRANCHED-CHAIN AMINO ACID TRANSPORT SYSTEM 2 CARRIER PROTEIN"/>
    <property type="match status" value="1"/>
</dbReference>